<evidence type="ECO:0000313" key="2">
    <source>
        <dbReference type="EMBL" id="MPN19554.1"/>
    </source>
</evidence>
<keyword evidence="1" id="KW-0472">Membrane</keyword>
<feature type="transmembrane region" description="Helical" evidence="1">
    <location>
        <begin position="12"/>
        <end position="34"/>
    </location>
</feature>
<feature type="transmembrane region" description="Helical" evidence="1">
    <location>
        <begin position="171"/>
        <end position="192"/>
    </location>
</feature>
<dbReference type="EMBL" id="VSSQ01067130">
    <property type="protein sequence ID" value="MPN19554.1"/>
    <property type="molecule type" value="Genomic_DNA"/>
</dbReference>
<reference evidence="2" key="1">
    <citation type="submission" date="2019-08" db="EMBL/GenBank/DDBJ databases">
        <authorList>
            <person name="Kucharzyk K."/>
            <person name="Murdoch R.W."/>
            <person name="Higgins S."/>
            <person name="Loffler F."/>
        </authorList>
    </citation>
    <scope>NUCLEOTIDE SEQUENCE</scope>
</reference>
<dbReference type="AlphaFoldDB" id="A0A645G5Y4"/>
<feature type="transmembrane region" description="Helical" evidence="1">
    <location>
        <begin position="131"/>
        <end position="151"/>
    </location>
</feature>
<accession>A0A645G5Y4</accession>
<feature type="transmembrane region" description="Helical" evidence="1">
    <location>
        <begin position="98"/>
        <end position="119"/>
    </location>
</feature>
<keyword evidence="1" id="KW-0812">Transmembrane</keyword>
<gene>
    <name evidence="2" type="ORF">SDC9_166925</name>
</gene>
<organism evidence="2">
    <name type="scientific">bioreactor metagenome</name>
    <dbReference type="NCBI Taxonomy" id="1076179"/>
    <lineage>
        <taxon>unclassified sequences</taxon>
        <taxon>metagenomes</taxon>
        <taxon>ecological metagenomes</taxon>
    </lineage>
</organism>
<name>A0A645G5Y4_9ZZZZ</name>
<sequence>MDDCFRKIQKKYLAIPAIAGVVMLLTLFIVWHFLPEGFRQVHKEGAAVACFLGGAAIAILPLALWTRSRCRVLLLYAGFVIVFTDTIFILLLDPANSSHVQIAFGAVGVFWMILHLTWFLMIWEDHCDEKYCLFSFLLILDLLLALFAVWLNRFGHAFNPDFGFEPGAALVVFSAIFLGPLLLGSGISWALCRLCRGRRSGDDMVCPRE</sequence>
<keyword evidence="1" id="KW-1133">Transmembrane helix</keyword>
<proteinExistence type="predicted"/>
<feature type="transmembrane region" description="Helical" evidence="1">
    <location>
        <begin position="72"/>
        <end position="92"/>
    </location>
</feature>
<protein>
    <submittedName>
        <fullName evidence="2">Uncharacterized protein</fullName>
    </submittedName>
</protein>
<feature type="transmembrane region" description="Helical" evidence="1">
    <location>
        <begin position="46"/>
        <end position="65"/>
    </location>
</feature>
<comment type="caution">
    <text evidence="2">The sequence shown here is derived from an EMBL/GenBank/DDBJ whole genome shotgun (WGS) entry which is preliminary data.</text>
</comment>
<evidence type="ECO:0000256" key="1">
    <source>
        <dbReference type="SAM" id="Phobius"/>
    </source>
</evidence>